<feature type="region of interest" description="Disordered" evidence="1">
    <location>
        <begin position="201"/>
        <end position="223"/>
    </location>
</feature>
<dbReference type="Proteomes" id="UP000707356">
    <property type="component" value="Unassembled WGS sequence"/>
</dbReference>
<evidence type="ECO:0000313" key="3">
    <source>
        <dbReference type="Proteomes" id="UP000707356"/>
    </source>
</evidence>
<proteinExistence type="predicted"/>
<sequence length="223" mass="24619">MAKRQGRKIEEVEATLLKLSEHQELTKAQIEELTGLSTNTVYASIKACGLDTSAQSYTVQELLDRFIKGRQIVEGGGTYEDVQAWGAINAVDTENRSSESFEAEDDESGTLAIMEGFQSEVVEAVDSVVKASVSAVIPYLPQMFMKAMAEEVGKGSIRKALQPFQQKLLQDMAFKSSGRNQALPNKLQKLPKIQERRIELEPEEAFQVEAEGEISNNSVGEDQ</sequence>
<feature type="compositionally biased region" description="Acidic residues" evidence="1">
    <location>
        <begin position="201"/>
        <end position="212"/>
    </location>
</feature>
<gene>
    <name evidence="2" type="ORF">KME07_06555</name>
</gene>
<comment type="caution">
    <text evidence="2">The sequence shown here is derived from an EMBL/GenBank/DDBJ whole genome shotgun (WGS) entry which is preliminary data.</text>
</comment>
<name>A0A951P8Q7_9CYAN</name>
<organism evidence="2 3">
    <name type="scientific">Pegethrix bostrychoides GSE-TBD4-15B</name>
    <dbReference type="NCBI Taxonomy" id="2839662"/>
    <lineage>
        <taxon>Bacteria</taxon>
        <taxon>Bacillati</taxon>
        <taxon>Cyanobacteriota</taxon>
        <taxon>Cyanophyceae</taxon>
        <taxon>Oculatellales</taxon>
        <taxon>Oculatellaceae</taxon>
        <taxon>Pegethrix</taxon>
    </lineage>
</organism>
<dbReference type="EMBL" id="JAHHHV010000030">
    <property type="protein sequence ID" value="MBW4465086.1"/>
    <property type="molecule type" value="Genomic_DNA"/>
</dbReference>
<protein>
    <submittedName>
        <fullName evidence="2">Uncharacterized protein</fullName>
    </submittedName>
</protein>
<evidence type="ECO:0000313" key="2">
    <source>
        <dbReference type="EMBL" id="MBW4465086.1"/>
    </source>
</evidence>
<dbReference type="AlphaFoldDB" id="A0A951P8Q7"/>
<reference evidence="2" key="2">
    <citation type="journal article" date="2022" name="Microbiol. Resour. Announc.">
        <title>Metagenome Sequencing to Explore Phylogenomics of Terrestrial Cyanobacteria.</title>
        <authorList>
            <person name="Ward R.D."/>
            <person name="Stajich J.E."/>
            <person name="Johansen J.R."/>
            <person name="Huntemann M."/>
            <person name="Clum A."/>
            <person name="Foster B."/>
            <person name="Foster B."/>
            <person name="Roux S."/>
            <person name="Palaniappan K."/>
            <person name="Varghese N."/>
            <person name="Mukherjee S."/>
            <person name="Reddy T.B.K."/>
            <person name="Daum C."/>
            <person name="Copeland A."/>
            <person name="Chen I.A."/>
            <person name="Ivanova N.N."/>
            <person name="Kyrpides N.C."/>
            <person name="Shapiro N."/>
            <person name="Eloe-Fadrosh E.A."/>
            <person name="Pietrasiak N."/>
        </authorList>
    </citation>
    <scope>NUCLEOTIDE SEQUENCE</scope>
    <source>
        <strain evidence="2">GSE-TBD4-15B</strain>
    </source>
</reference>
<accession>A0A951P8Q7</accession>
<evidence type="ECO:0000256" key="1">
    <source>
        <dbReference type="SAM" id="MobiDB-lite"/>
    </source>
</evidence>
<feature type="compositionally biased region" description="Polar residues" evidence="1">
    <location>
        <begin position="214"/>
        <end position="223"/>
    </location>
</feature>
<reference evidence="2" key="1">
    <citation type="submission" date="2021-05" db="EMBL/GenBank/DDBJ databases">
        <authorList>
            <person name="Pietrasiak N."/>
            <person name="Ward R."/>
            <person name="Stajich J.E."/>
            <person name="Kurbessoian T."/>
        </authorList>
    </citation>
    <scope>NUCLEOTIDE SEQUENCE</scope>
    <source>
        <strain evidence="2">GSE-TBD4-15B</strain>
    </source>
</reference>